<keyword evidence="7" id="KW-1185">Reference proteome</keyword>
<dbReference type="CDD" id="cd05466">
    <property type="entry name" value="PBP2_LTTR_substrate"/>
    <property type="match status" value="1"/>
</dbReference>
<evidence type="ECO:0000256" key="4">
    <source>
        <dbReference type="ARBA" id="ARBA00023163"/>
    </source>
</evidence>
<organism evidence="6 7">
    <name type="scientific">Lacrimispora amygdalina</name>
    <dbReference type="NCBI Taxonomy" id="253257"/>
    <lineage>
        <taxon>Bacteria</taxon>
        <taxon>Bacillati</taxon>
        <taxon>Bacillota</taxon>
        <taxon>Clostridia</taxon>
        <taxon>Lachnospirales</taxon>
        <taxon>Lachnospiraceae</taxon>
        <taxon>Lacrimispora</taxon>
    </lineage>
</organism>
<dbReference type="SUPFAM" id="SSF53850">
    <property type="entry name" value="Periplasmic binding protein-like II"/>
    <property type="match status" value="1"/>
</dbReference>
<dbReference type="InterPro" id="IPR036390">
    <property type="entry name" value="WH_DNA-bd_sf"/>
</dbReference>
<evidence type="ECO:0000259" key="5">
    <source>
        <dbReference type="PROSITE" id="PS50931"/>
    </source>
</evidence>
<dbReference type="Pfam" id="PF03466">
    <property type="entry name" value="LysR_substrate"/>
    <property type="match status" value="1"/>
</dbReference>
<sequence>MNLKDFEYIIEITRWGSISKAAEHLYISQPALSRYLKRLESELKLPLFYKSDKRYIPTAAGVCFLDYAERILKLNSEMEKSLTHIRNDSHNLIRIGASGCRGEFLAFLVLPLFNRKYPQYKTAIVFDSKLTLSPMLNSHVLDVILVNTSTESSSHNHYHIADEDMVLVVPGDHPLLKDAVSIKGQKYPFVSHDTWIKYPFLSTTPSTNTGKFVKEFMEQRNLHPNVVSEIANIDMIFSAVESRMGISIVPSLPHKSVFDGRLCYLALEKEQNFKCSFSAVTEKGTILTPALKRLIEVTREVYAKVNLENTFKI</sequence>
<dbReference type="InterPro" id="IPR000847">
    <property type="entry name" value="LysR_HTH_N"/>
</dbReference>
<dbReference type="PANTHER" id="PTHR30126">
    <property type="entry name" value="HTH-TYPE TRANSCRIPTIONAL REGULATOR"/>
    <property type="match status" value="1"/>
</dbReference>
<dbReference type="InterPro" id="IPR005119">
    <property type="entry name" value="LysR_subst-bd"/>
</dbReference>
<feature type="domain" description="HTH lysR-type" evidence="5">
    <location>
        <begin position="1"/>
        <end position="58"/>
    </location>
</feature>
<evidence type="ECO:0000256" key="2">
    <source>
        <dbReference type="ARBA" id="ARBA00023015"/>
    </source>
</evidence>
<dbReference type="RefSeq" id="WP_346064802.1">
    <property type="nucleotide sequence ID" value="NZ_BRPJ01000025.1"/>
</dbReference>
<evidence type="ECO:0000313" key="7">
    <source>
        <dbReference type="Proteomes" id="UP001419084"/>
    </source>
</evidence>
<name>A0ABQ5M2P0_9FIRM</name>
<dbReference type="InterPro" id="IPR036388">
    <property type="entry name" value="WH-like_DNA-bd_sf"/>
</dbReference>
<reference evidence="6 7" key="1">
    <citation type="journal article" date="2024" name="Int. J. Syst. Evol. Microbiol.">
        <title>Lacrimispora brassicae sp. nov. isolated from fermented cabbage, and proposal of Clostridium indicum Gundawar et al. 2019 and Clostridium methoxybenzovorans Mechichi et al. 1999 as heterotypic synonyms of Lacrimispora amygdalina (Parshina et al. 2003) Haas and Blanchard 2020 and Lacrimispora indolis (McClung and McCoy 1957) Haas and Blanchard 2020, respectively.</title>
        <authorList>
            <person name="Kobayashi H."/>
            <person name="Tanizawa Y."/>
            <person name="Sakamoto M."/>
            <person name="Ohkuma M."/>
            <person name="Tohno M."/>
        </authorList>
    </citation>
    <scope>NUCLEOTIDE SEQUENCE [LARGE SCALE GENOMIC DNA]</scope>
    <source>
        <strain evidence="6 7">DSM 12857</strain>
    </source>
</reference>
<dbReference type="Gene3D" id="3.40.190.290">
    <property type="match status" value="1"/>
</dbReference>
<accession>A0ABQ5M2P0</accession>
<evidence type="ECO:0000256" key="1">
    <source>
        <dbReference type="ARBA" id="ARBA00009437"/>
    </source>
</evidence>
<proteinExistence type="inferred from homology"/>
<evidence type="ECO:0000256" key="3">
    <source>
        <dbReference type="ARBA" id="ARBA00023125"/>
    </source>
</evidence>
<dbReference type="Proteomes" id="UP001419084">
    <property type="component" value="Unassembled WGS sequence"/>
</dbReference>
<evidence type="ECO:0000313" key="6">
    <source>
        <dbReference type="EMBL" id="GLB29213.1"/>
    </source>
</evidence>
<dbReference type="PROSITE" id="PS50931">
    <property type="entry name" value="HTH_LYSR"/>
    <property type="match status" value="1"/>
</dbReference>
<dbReference type="PANTHER" id="PTHR30126:SF40">
    <property type="entry name" value="HTH-TYPE TRANSCRIPTIONAL REGULATOR GLTR"/>
    <property type="match status" value="1"/>
</dbReference>
<keyword evidence="3" id="KW-0238">DNA-binding</keyword>
<dbReference type="EMBL" id="BRPJ01000025">
    <property type="protein sequence ID" value="GLB29213.1"/>
    <property type="molecule type" value="Genomic_DNA"/>
</dbReference>
<comment type="similarity">
    <text evidence="1">Belongs to the LysR transcriptional regulatory family.</text>
</comment>
<keyword evidence="2" id="KW-0805">Transcription regulation</keyword>
<comment type="caution">
    <text evidence="6">The sequence shown here is derived from an EMBL/GenBank/DDBJ whole genome shotgun (WGS) entry which is preliminary data.</text>
</comment>
<gene>
    <name evidence="6" type="ORF">LAD12857_11360</name>
</gene>
<dbReference type="Pfam" id="PF00126">
    <property type="entry name" value="HTH_1"/>
    <property type="match status" value="1"/>
</dbReference>
<dbReference type="PRINTS" id="PR00039">
    <property type="entry name" value="HTHLYSR"/>
</dbReference>
<keyword evidence="4" id="KW-0804">Transcription</keyword>
<dbReference type="SUPFAM" id="SSF46785">
    <property type="entry name" value="Winged helix' DNA-binding domain"/>
    <property type="match status" value="1"/>
</dbReference>
<dbReference type="Gene3D" id="1.10.10.10">
    <property type="entry name" value="Winged helix-like DNA-binding domain superfamily/Winged helix DNA-binding domain"/>
    <property type="match status" value="1"/>
</dbReference>
<protein>
    <submittedName>
        <fullName evidence="6">LysR family transcriptional regulator</fullName>
    </submittedName>
</protein>